<dbReference type="Pfam" id="PF10184">
    <property type="entry name" value="DUF2358"/>
    <property type="match status" value="1"/>
</dbReference>
<reference evidence="1 2" key="1">
    <citation type="submission" date="2017-03" db="EMBL/GenBank/DDBJ databases">
        <title>WGS assembly of Porphyra umbilicalis.</title>
        <authorList>
            <person name="Brawley S.H."/>
            <person name="Blouin N.A."/>
            <person name="Ficko-Blean E."/>
            <person name="Wheeler G.L."/>
            <person name="Lohr M."/>
            <person name="Goodson H.V."/>
            <person name="Jenkins J.W."/>
            <person name="Blaby-Haas C.E."/>
            <person name="Helliwell K.E."/>
            <person name="Chan C."/>
            <person name="Marriage T."/>
            <person name="Bhattacharya D."/>
            <person name="Klein A.S."/>
            <person name="Badis Y."/>
            <person name="Brodie J."/>
            <person name="Cao Y."/>
            <person name="Collen J."/>
            <person name="Dittami S.M."/>
            <person name="Gachon C.M."/>
            <person name="Green B.R."/>
            <person name="Karpowicz S."/>
            <person name="Kim J.W."/>
            <person name="Kudahl U."/>
            <person name="Lin S."/>
            <person name="Michel G."/>
            <person name="Mittag M."/>
            <person name="Olson B.J."/>
            <person name="Pangilinan J."/>
            <person name="Peng Y."/>
            <person name="Qiu H."/>
            <person name="Shu S."/>
            <person name="Singer J.T."/>
            <person name="Smith A.G."/>
            <person name="Sprecher B.N."/>
            <person name="Wagner V."/>
            <person name="Wang W."/>
            <person name="Wang Z.-Y."/>
            <person name="Yan J."/>
            <person name="Yarish C."/>
            <person name="Zoeuner-Riek S."/>
            <person name="Zhuang Y."/>
            <person name="Zou Y."/>
            <person name="Lindquist E.A."/>
            <person name="Grimwood J."/>
            <person name="Barry K."/>
            <person name="Rokhsar D.S."/>
            <person name="Schmutz J."/>
            <person name="Stiller J.W."/>
            <person name="Grossman A.R."/>
            <person name="Prochnik S.E."/>
        </authorList>
    </citation>
    <scope>NUCLEOTIDE SEQUENCE [LARGE SCALE GENOMIC DNA]</scope>
    <source>
        <strain evidence="1">4086291</strain>
    </source>
</reference>
<accession>A0A1X6P5Y5</accession>
<evidence type="ECO:0000313" key="2">
    <source>
        <dbReference type="Proteomes" id="UP000218209"/>
    </source>
</evidence>
<dbReference type="EMBL" id="KV918874">
    <property type="protein sequence ID" value="OSX76258.1"/>
    <property type="molecule type" value="Genomic_DNA"/>
</dbReference>
<dbReference type="OrthoDB" id="348976at2759"/>
<sequence>AHASCDASTCARTAGARPLDAAAEATLTTLLADLPRQYDGDLDWSIYAPDIVFDDPVTLLRGRLSYRGMLLTLRLLAAVATTSADFEVRSADRVAADVLRTMSGVDYFHLDEGGRVARHESQWDEPPAAVWAAVRGKRVE</sequence>
<evidence type="ECO:0008006" key="3">
    <source>
        <dbReference type="Google" id="ProtNLM"/>
    </source>
</evidence>
<keyword evidence="2" id="KW-1185">Reference proteome</keyword>
<dbReference type="InterPro" id="IPR032710">
    <property type="entry name" value="NTF2-like_dom_sf"/>
</dbReference>
<dbReference type="InterPro" id="IPR018790">
    <property type="entry name" value="DUF2358"/>
</dbReference>
<dbReference type="Proteomes" id="UP000218209">
    <property type="component" value="Unassembled WGS sequence"/>
</dbReference>
<name>A0A1X6P5Y5_PORUM</name>
<dbReference type="Gene3D" id="3.10.450.50">
    <property type="match status" value="1"/>
</dbReference>
<organism evidence="1 2">
    <name type="scientific">Porphyra umbilicalis</name>
    <name type="common">Purple laver</name>
    <name type="synonym">Red alga</name>
    <dbReference type="NCBI Taxonomy" id="2786"/>
    <lineage>
        <taxon>Eukaryota</taxon>
        <taxon>Rhodophyta</taxon>
        <taxon>Bangiophyceae</taxon>
        <taxon>Bangiales</taxon>
        <taxon>Bangiaceae</taxon>
        <taxon>Porphyra</taxon>
    </lineage>
</organism>
<gene>
    <name evidence="1" type="ORF">BU14_0200s0013</name>
</gene>
<dbReference type="AlphaFoldDB" id="A0A1X6P5Y5"/>
<feature type="non-terminal residue" evidence="1">
    <location>
        <position position="1"/>
    </location>
</feature>
<proteinExistence type="predicted"/>
<evidence type="ECO:0000313" key="1">
    <source>
        <dbReference type="EMBL" id="OSX76258.1"/>
    </source>
</evidence>
<dbReference type="SUPFAM" id="SSF54427">
    <property type="entry name" value="NTF2-like"/>
    <property type="match status" value="1"/>
</dbReference>
<protein>
    <recommendedName>
        <fullName evidence="3">SnoaL-like domain-containing protein</fullName>
    </recommendedName>
</protein>